<feature type="compositionally biased region" description="Polar residues" evidence="4">
    <location>
        <begin position="24"/>
        <end position="34"/>
    </location>
</feature>
<dbReference type="PROSITE" id="PS50600">
    <property type="entry name" value="ULP_PROTEASE"/>
    <property type="match status" value="1"/>
</dbReference>
<accession>A0A6A3H8B5</accession>
<feature type="region of interest" description="Disordered" evidence="4">
    <location>
        <begin position="7"/>
        <end position="69"/>
    </location>
</feature>
<gene>
    <name evidence="6" type="ORF">PR002_g28742</name>
</gene>
<evidence type="ECO:0000256" key="2">
    <source>
        <dbReference type="ARBA" id="ARBA00022670"/>
    </source>
</evidence>
<evidence type="ECO:0000256" key="4">
    <source>
        <dbReference type="SAM" id="MobiDB-lite"/>
    </source>
</evidence>
<evidence type="ECO:0000313" key="7">
    <source>
        <dbReference type="Proteomes" id="UP000435112"/>
    </source>
</evidence>
<evidence type="ECO:0000256" key="3">
    <source>
        <dbReference type="ARBA" id="ARBA00022801"/>
    </source>
</evidence>
<dbReference type="Proteomes" id="UP000435112">
    <property type="component" value="Unassembled WGS sequence"/>
</dbReference>
<feature type="domain" description="Ubiquitin-like protease family profile" evidence="5">
    <location>
        <begin position="215"/>
        <end position="450"/>
    </location>
</feature>
<keyword evidence="3" id="KW-0378">Hydrolase</keyword>
<feature type="compositionally biased region" description="Polar residues" evidence="4">
    <location>
        <begin position="495"/>
        <end position="510"/>
    </location>
</feature>
<protein>
    <recommendedName>
        <fullName evidence="5">Ubiquitin-like protease family profile domain-containing protein</fullName>
    </recommendedName>
</protein>
<proteinExistence type="inferred from homology"/>
<dbReference type="GO" id="GO:0006508">
    <property type="term" value="P:proteolysis"/>
    <property type="evidence" value="ECO:0007669"/>
    <property type="project" value="UniProtKB-KW"/>
</dbReference>
<evidence type="ECO:0000259" key="5">
    <source>
        <dbReference type="PROSITE" id="PS50600"/>
    </source>
</evidence>
<comment type="similarity">
    <text evidence="1">Belongs to the peptidase C48 family.</text>
</comment>
<feature type="region of interest" description="Disordered" evidence="4">
    <location>
        <begin position="492"/>
        <end position="523"/>
    </location>
</feature>
<dbReference type="OrthoDB" id="120868at2759"/>
<dbReference type="InterPro" id="IPR003653">
    <property type="entry name" value="Peptidase_C48_C"/>
</dbReference>
<dbReference type="GO" id="GO:0008234">
    <property type="term" value="F:cysteine-type peptidase activity"/>
    <property type="evidence" value="ECO:0007669"/>
    <property type="project" value="InterPro"/>
</dbReference>
<evidence type="ECO:0000313" key="6">
    <source>
        <dbReference type="EMBL" id="KAE8965213.1"/>
    </source>
</evidence>
<dbReference type="Pfam" id="PF02902">
    <property type="entry name" value="Peptidase_C48"/>
    <property type="match status" value="1"/>
</dbReference>
<dbReference type="InterPro" id="IPR038765">
    <property type="entry name" value="Papain-like_cys_pep_sf"/>
</dbReference>
<keyword evidence="2" id="KW-0645">Protease</keyword>
<comment type="caution">
    <text evidence="6">The sequence shown here is derived from an EMBL/GenBank/DDBJ whole genome shotgun (WGS) entry which is preliminary data.</text>
</comment>
<organism evidence="6 7">
    <name type="scientific">Phytophthora rubi</name>
    <dbReference type="NCBI Taxonomy" id="129364"/>
    <lineage>
        <taxon>Eukaryota</taxon>
        <taxon>Sar</taxon>
        <taxon>Stramenopiles</taxon>
        <taxon>Oomycota</taxon>
        <taxon>Peronosporomycetes</taxon>
        <taxon>Peronosporales</taxon>
        <taxon>Peronosporaceae</taxon>
        <taxon>Phytophthora</taxon>
    </lineage>
</organism>
<evidence type="ECO:0000256" key="1">
    <source>
        <dbReference type="ARBA" id="ARBA00005234"/>
    </source>
</evidence>
<dbReference type="Gene3D" id="3.40.395.10">
    <property type="entry name" value="Adenoviral Proteinase, Chain A"/>
    <property type="match status" value="1"/>
</dbReference>
<sequence length="523" mass="58175">MLAFLLKQWRNVRQKKKPSDAESEQTGPTANKNESGTRDSAAECKDENRDHGCAVASSREHGNAGASSNAITGKLKVRINPKVRKVGRPQKLKKATAASERTDRKWYMAAEAGRAKAGEDTLRALLESLDREKPGLLETQRRLSGVLVKYAQANDKKPVYREMRNPVLILDPFFILPSKLLDRCMNLLPISNTSLNPVLLDDDNGAPVQQGSVVEVIQIKDVGSFSRRQIEVFKRVQVLKDAVQLGLDTHKWLAEDALPALPAEYHGQAQEAGDQVLAAYPFTQIAGLSNTPDYVYSMLYRVTPPAWLTDASIRGLCDRLVSDYPSCRMAGIQNATTKTSRARVPEGTMITSELLSRIVTQTSEAGVETVFLPLNFQNAHWCCIVVKVLSKRIYFYDPLNQKPYIRAVMAVAISMKDGGLRDYEVVAQNSPIQFDQFSCGVFVSWMFLRQVVQDLTHNMSENSLIQRRFELFYYILTGHLIAPINTPLTVLVDTQPPSNEGKTPIPANSDSNEDENPPTQPAA</sequence>
<dbReference type="AlphaFoldDB" id="A0A6A3H8B5"/>
<feature type="compositionally biased region" description="Basic and acidic residues" evidence="4">
    <location>
        <begin position="35"/>
        <end position="62"/>
    </location>
</feature>
<dbReference type="SUPFAM" id="SSF54001">
    <property type="entry name" value="Cysteine proteinases"/>
    <property type="match status" value="1"/>
</dbReference>
<reference evidence="6 7" key="1">
    <citation type="submission" date="2018-09" db="EMBL/GenBank/DDBJ databases">
        <title>Genomic investigation of the strawberry pathogen Phytophthora fragariae indicates pathogenicity is determined by transcriptional variation in three key races.</title>
        <authorList>
            <person name="Adams T.M."/>
            <person name="Armitage A.D."/>
            <person name="Sobczyk M.K."/>
            <person name="Bates H.J."/>
            <person name="Dunwell J.M."/>
            <person name="Nellist C.F."/>
            <person name="Harrison R.J."/>
        </authorList>
    </citation>
    <scope>NUCLEOTIDE SEQUENCE [LARGE SCALE GENOMIC DNA]</scope>
    <source>
        <strain evidence="6 7">SCRP324</strain>
    </source>
</reference>
<name>A0A6A3H8B5_9STRA</name>
<dbReference type="EMBL" id="QXFU01005214">
    <property type="protein sequence ID" value="KAE8965213.1"/>
    <property type="molecule type" value="Genomic_DNA"/>
</dbReference>